<proteinExistence type="predicted"/>
<dbReference type="EMBL" id="MU069453">
    <property type="protein sequence ID" value="KAF5842868.1"/>
    <property type="molecule type" value="Genomic_DNA"/>
</dbReference>
<evidence type="ECO:0000313" key="4">
    <source>
        <dbReference type="Proteomes" id="UP000815325"/>
    </source>
</evidence>
<feature type="region of interest" description="Disordered" evidence="1">
    <location>
        <begin position="1"/>
        <end position="264"/>
    </location>
</feature>
<organism evidence="3 4">
    <name type="scientific">Dunaliella salina</name>
    <name type="common">Green alga</name>
    <name type="synonym">Protococcus salinus</name>
    <dbReference type="NCBI Taxonomy" id="3046"/>
    <lineage>
        <taxon>Eukaryota</taxon>
        <taxon>Viridiplantae</taxon>
        <taxon>Chlorophyta</taxon>
        <taxon>core chlorophytes</taxon>
        <taxon>Chlorophyceae</taxon>
        <taxon>CS clade</taxon>
        <taxon>Chlamydomonadales</taxon>
        <taxon>Dunaliellaceae</taxon>
        <taxon>Dunaliella</taxon>
    </lineage>
</organism>
<comment type="caution">
    <text evidence="3">The sequence shown here is derived from an EMBL/GenBank/DDBJ whole genome shotgun (WGS) entry which is preliminary data.</text>
</comment>
<evidence type="ECO:0000313" key="3">
    <source>
        <dbReference type="EMBL" id="KAF5842868.1"/>
    </source>
</evidence>
<feature type="compositionally biased region" description="Acidic residues" evidence="1">
    <location>
        <begin position="1"/>
        <end position="19"/>
    </location>
</feature>
<reference evidence="3" key="1">
    <citation type="submission" date="2017-08" db="EMBL/GenBank/DDBJ databases">
        <authorList>
            <person name="Polle J.E."/>
            <person name="Barry K."/>
            <person name="Cushman J."/>
            <person name="Schmutz J."/>
            <person name="Tran D."/>
            <person name="Hathwaick L.T."/>
            <person name="Yim W.C."/>
            <person name="Jenkins J."/>
            <person name="Mckie-Krisberg Z.M."/>
            <person name="Prochnik S."/>
            <person name="Lindquist E."/>
            <person name="Dockter R.B."/>
            <person name="Adam C."/>
            <person name="Molina H."/>
            <person name="Bunkerborg J."/>
            <person name="Jin E."/>
            <person name="Buchheim M."/>
            <person name="Magnuson J."/>
        </authorList>
    </citation>
    <scope>NUCLEOTIDE SEQUENCE</scope>
    <source>
        <strain evidence="3">CCAP 19/18</strain>
    </source>
</reference>
<evidence type="ECO:0000256" key="2">
    <source>
        <dbReference type="SAM" id="Phobius"/>
    </source>
</evidence>
<keyword evidence="2" id="KW-0472">Membrane</keyword>
<keyword evidence="2" id="KW-0812">Transmembrane</keyword>
<feature type="transmembrane region" description="Helical" evidence="2">
    <location>
        <begin position="480"/>
        <end position="499"/>
    </location>
</feature>
<feature type="compositionally biased region" description="Low complexity" evidence="1">
    <location>
        <begin position="419"/>
        <end position="432"/>
    </location>
</feature>
<keyword evidence="2" id="KW-1133">Transmembrane helix</keyword>
<feature type="region of interest" description="Disordered" evidence="1">
    <location>
        <begin position="276"/>
        <end position="475"/>
    </location>
</feature>
<evidence type="ECO:0000256" key="1">
    <source>
        <dbReference type="SAM" id="MobiDB-lite"/>
    </source>
</evidence>
<feature type="compositionally biased region" description="Basic and acidic residues" evidence="1">
    <location>
        <begin position="455"/>
        <end position="468"/>
    </location>
</feature>
<protein>
    <submittedName>
        <fullName evidence="3">Uncharacterized protein</fullName>
    </submittedName>
</protein>
<feature type="compositionally biased region" description="Low complexity" evidence="1">
    <location>
        <begin position="135"/>
        <end position="149"/>
    </location>
</feature>
<feature type="compositionally biased region" description="Polar residues" evidence="1">
    <location>
        <begin position="205"/>
        <end position="223"/>
    </location>
</feature>
<name>A0ABQ7H7T3_DUNSA</name>
<dbReference type="Proteomes" id="UP000815325">
    <property type="component" value="Unassembled WGS sequence"/>
</dbReference>
<gene>
    <name evidence="3" type="ORF">DUNSADRAFT_4327</name>
</gene>
<accession>A0ABQ7H7T3</accession>
<feature type="region of interest" description="Disordered" evidence="1">
    <location>
        <begin position="506"/>
        <end position="534"/>
    </location>
</feature>
<sequence>MGDPATAEELDWQIVDEEASPVSSPTAVIEGRTEAPCSWQPSPMLPEEQPDVDETPQGTSLASCQHRALHFEAASRPPSVLWPGPPEAQHLLEPPPAIDQRDHQEDLQQHQQHQHEQQQQQQQQQGQRAAPPEFPTTSSSGSWLSTLPPIATKAGKHASSMHSTSHAACAAVQPAPTQTPPGQDSVALASHGSETGSGAPEALNSRGTPLSPSSSYGAQQLEVQSPLVLSASDSPQSFTDAAGAAEAGAAAHTRPASDSPHSTFCEAADAGFVTQARPSPSLSSSSLLPTPTSATAVPRATLPAPISAAETAGRSSLVEEQPSYPPHGARHMGSLSKTNAPHTTAPAAPVSAESEPPSTPSTRAAEAGRLGLARGHSPPEEGAGEWAEGDSGMEVSSSRFVEEEGDQGGAALPCPWPPEVAAESEGGQQQQQEEGEPRGGAQLGGDGEGGDEQGDAERDQERGGREGGNKGGHKRVFHPLSLYMPWVVLGTLLACILVAQVKHHRGKGGGGGTSFGSSSCSSGGGGSSQSAPSASGPVDIAICASGGGQGCSLAMSTTAGQDLFPGAQGGLVGSSAGILGAEERGSLAGVRA</sequence>
<feature type="compositionally biased region" description="Low complexity" evidence="1">
    <location>
        <begin position="241"/>
        <end position="251"/>
    </location>
</feature>
<feature type="compositionally biased region" description="Low complexity" evidence="1">
    <location>
        <begin position="157"/>
        <end position="176"/>
    </location>
</feature>
<feature type="compositionally biased region" description="Low complexity" evidence="1">
    <location>
        <begin position="338"/>
        <end position="392"/>
    </location>
</feature>
<keyword evidence="4" id="KW-1185">Reference proteome</keyword>
<feature type="compositionally biased region" description="Low complexity" evidence="1">
    <location>
        <begin position="117"/>
        <end position="128"/>
    </location>
</feature>
<feature type="compositionally biased region" description="Basic and acidic residues" evidence="1">
    <location>
        <begin position="99"/>
        <end position="116"/>
    </location>
</feature>
<feature type="compositionally biased region" description="Low complexity" evidence="1">
    <location>
        <begin position="278"/>
        <end position="296"/>
    </location>
</feature>